<dbReference type="InterPro" id="IPR007219">
    <property type="entry name" value="XnlR_reg_dom"/>
</dbReference>
<dbReference type="SUPFAM" id="SSF57667">
    <property type="entry name" value="beta-beta-alpha zinc fingers"/>
    <property type="match status" value="1"/>
</dbReference>
<feature type="compositionally biased region" description="Polar residues" evidence="8">
    <location>
        <begin position="103"/>
        <end position="113"/>
    </location>
</feature>
<dbReference type="AlphaFoldDB" id="A0A1L9TJL1"/>
<dbReference type="InterPro" id="IPR036236">
    <property type="entry name" value="Znf_C2H2_sf"/>
</dbReference>
<dbReference type="GO" id="GO:0000981">
    <property type="term" value="F:DNA-binding transcription factor activity, RNA polymerase II-specific"/>
    <property type="evidence" value="ECO:0007669"/>
    <property type="project" value="InterPro"/>
</dbReference>
<dbReference type="CDD" id="cd12148">
    <property type="entry name" value="fungal_TF_MHR"/>
    <property type="match status" value="1"/>
</dbReference>
<evidence type="ECO:0000256" key="2">
    <source>
        <dbReference type="ARBA" id="ARBA00022723"/>
    </source>
</evidence>
<proteinExistence type="predicted"/>
<evidence type="ECO:0000256" key="7">
    <source>
        <dbReference type="PROSITE-ProRule" id="PRU00042"/>
    </source>
</evidence>
<evidence type="ECO:0000256" key="1">
    <source>
        <dbReference type="ARBA" id="ARBA00004123"/>
    </source>
</evidence>
<feature type="domain" description="C2H2-type" evidence="9">
    <location>
        <begin position="40"/>
        <end position="68"/>
    </location>
</feature>
<evidence type="ECO:0000313" key="10">
    <source>
        <dbReference type="EMBL" id="OJJ59619.1"/>
    </source>
</evidence>
<comment type="subcellular location">
    <subcellularLocation>
        <location evidence="1">Nucleus</location>
    </subcellularLocation>
</comment>
<keyword evidence="3" id="KW-0677">Repeat</keyword>
<sequence length="692" mass="79027">MGTSRKSRTRRVQCSFCPKTFTRTEHLQRHLGSHGVGKAVECPECGKEFMRKDVMKRHLSKCQFKLKPIANSPDGSQPLPSTNIPQQDNPLPDGLSEPPTLHPDSSTAQSSAETQFLLPETPTSDTIWNDLDFESVQFLFDPTFLDRDEDPRLQQIAPSGFGVPCINIDPADTFHFLERISSKETASLESRYACSLYEREWASQELKNDMLEQDALITEAVTPGNPVAVQSLDRSCVPHPLLETAHEIIQQIKTVSQRSAITHKWTPQLEKDCTRFFSPGNIERFIRIYWIAWHPHYPVIHKPTFCMADTPVHLTAAMCIIGACFSPNENDRITAKPWLNSVEEIVFTNPYFGDIILHDEATVNVREIVQLLQAAYCVSTFQISEGSKVSRRRIRRQRFNMVVSLARDLNLFNITHRNLDNLHENNFCWASFIANEECIRTMLFIYIHDTAFAIFTNYPPRTRIQEMSLDMACPETCFQASSARECFAAIKTWTSHPLWKCRMRLRQVVEVVLCSDIISTTPEILAYLSHLGILNLWIVCSALISETLQINSLLSSSAQLHLQPMRRAIHNWKTAWNQRYMIQDNFGLPKEEEKEEGEGEEQRRIRIPARPGDSWRRVGFFRNASEYWLLVHVLIERVEEQQRGRVSGSNSRDGGNGIGRPYTPSRCDEAAMVDLKNLIAEHHRGLGGFGLG</sequence>
<evidence type="ECO:0000256" key="6">
    <source>
        <dbReference type="ARBA" id="ARBA00023242"/>
    </source>
</evidence>
<organism evidence="10 11">
    <name type="scientific">Aspergillus sydowii CBS 593.65</name>
    <dbReference type="NCBI Taxonomy" id="1036612"/>
    <lineage>
        <taxon>Eukaryota</taxon>
        <taxon>Fungi</taxon>
        <taxon>Dikarya</taxon>
        <taxon>Ascomycota</taxon>
        <taxon>Pezizomycotina</taxon>
        <taxon>Eurotiomycetes</taxon>
        <taxon>Eurotiomycetidae</taxon>
        <taxon>Eurotiales</taxon>
        <taxon>Aspergillaceae</taxon>
        <taxon>Aspergillus</taxon>
        <taxon>Aspergillus subgen. Nidulantes</taxon>
    </lineage>
</organism>
<keyword evidence="11" id="KW-1185">Reference proteome</keyword>
<dbReference type="GeneID" id="63768093"/>
<feature type="compositionally biased region" description="Polar residues" evidence="8">
    <location>
        <begin position="73"/>
        <end position="89"/>
    </location>
</feature>
<dbReference type="GO" id="GO:0000785">
    <property type="term" value="C:chromatin"/>
    <property type="evidence" value="ECO:0007669"/>
    <property type="project" value="TreeGrafter"/>
</dbReference>
<feature type="domain" description="C2H2-type" evidence="9">
    <location>
        <begin position="12"/>
        <end position="39"/>
    </location>
</feature>
<evidence type="ECO:0000259" key="9">
    <source>
        <dbReference type="PROSITE" id="PS50157"/>
    </source>
</evidence>
<dbReference type="Proteomes" id="UP000184356">
    <property type="component" value="Unassembled WGS sequence"/>
</dbReference>
<dbReference type="InterPro" id="IPR051059">
    <property type="entry name" value="VerF-like"/>
</dbReference>
<keyword evidence="6" id="KW-0539">Nucleus</keyword>
<feature type="region of interest" description="Disordered" evidence="8">
    <location>
        <begin position="642"/>
        <end position="665"/>
    </location>
</feature>
<dbReference type="PANTHER" id="PTHR40626:SF3">
    <property type="entry name" value="TRANSCRIPTION FACTOR WITH C2H2 AND ZN(2)-CYS(6) DNA BINDING DOMAIN (EUROFUNG)-RELATED"/>
    <property type="match status" value="1"/>
</dbReference>
<dbReference type="SMART" id="SM00355">
    <property type="entry name" value="ZnF_C2H2"/>
    <property type="match status" value="2"/>
</dbReference>
<evidence type="ECO:0000256" key="5">
    <source>
        <dbReference type="ARBA" id="ARBA00022833"/>
    </source>
</evidence>
<keyword evidence="5" id="KW-0862">Zinc</keyword>
<feature type="region of interest" description="Disordered" evidence="8">
    <location>
        <begin position="69"/>
        <end position="113"/>
    </location>
</feature>
<dbReference type="InterPro" id="IPR013087">
    <property type="entry name" value="Znf_C2H2_type"/>
</dbReference>
<evidence type="ECO:0000313" key="11">
    <source>
        <dbReference type="Proteomes" id="UP000184356"/>
    </source>
</evidence>
<evidence type="ECO:0000256" key="4">
    <source>
        <dbReference type="ARBA" id="ARBA00022771"/>
    </source>
</evidence>
<dbReference type="OrthoDB" id="654211at2759"/>
<dbReference type="GO" id="GO:0005634">
    <property type="term" value="C:nucleus"/>
    <property type="evidence" value="ECO:0007669"/>
    <property type="project" value="UniProtKB-SubCell"/>
</dbReference>
<protein>
    <recommendedName>
        <fullName evidence="9">C2H2-type domain-containing protein</fullName>
    </recommendedName>
</protein>
<dbReference type="GO" id="GO:0000978">
    <property type="term" value="F:RNA polymerase II cis-regulatory region sequence-specific DNA binding"/>
    <property type="evidence" value="ECO:0007669"/>
    <property type="project" value="InterPro"/>
</dbReference>
<dbReference type="GO" id="GO:0006351">
    <property type="term" value="P:DNA-templated transcription"/>
    <property type="evidence" value="ECO:0007669"/>
    <property type="project" value="InterPro"/>
</dbReference>
<dbReference type="PANTHER" id="PTHR40626">
    <property type="entry name" value="MIP31509P"/>
    <property type="match status" value="1"/>
</dbReference>
<accession>A0A1L9TJL1</accession>
<dbReference type="Gene3D" id="3.30.160.60">
    <property type="entry name" value="Classic Zinc Finger"/>
    <property type="match status" value="1"/>
</dbReference>
<name>A0A1L9TJL1_9EURO</name>
<dbReference type="RefSeq" id="XP_040703425.1">
    <property type="nucleotide sequence ID" value="XM_040852020.1"/>
</dbReference>
<dbReference type="VEuPathDB" id="FungiDB:ASPSYDRAFT_88532"/>
<dbReference type="GO" id="GO:0008270">
    <property type="term" value="F:zinc ion binding"/>
    <property type="evidence" value="ECO:0007669"/>
    <property type="project" value="UniProtKB-KW"/>
</dbReference>
<dbReference type="Pfam" id="PF00096">
    <property type="entry name" value="zf-C2H2"/>
    <property type="match status" value="1"/>
</dbReference>
<dbReference type="EMBL" id="KV878585">
    <property type="protein sequence ID" value="OJJ59619.1"/>
    <property type="molecule type" value="Genomic_DNA"/>
</dbReference>
<reference evidence="11" key="1">
    <citation type="journal article" date="2017" name="Genome Biol.">
        <title>Comparative genomics reveals high biological diversity and specific adaptations in the industrially and medically important fungal genus Aspergillus.</title>
        <authorList>
            <person name="de Vries R.P."/>
            <person name="Riley R."/>
            <person name="Wiebenga A."/>
            <person name="Aguilar-Osorio G."/>
            <person name="Amillis S."/>
            <person name="Uchima C.A."/>
            <person name="Anderluh G."/>
            <person name="Asadollahi M."/>
            <person name="Askin M."/>
            <person name="Barry K."/>
            <person name="Battaglia E."/>
            <person name="Bayram O."/>
            <person name="Benocci T."/>
            <person name="Braus-Stromeyer S.A."/>
            <person name="Caldana C."/>
            <person name="Canovas D."/>
            <person name="Cerqueira G.C."/>
            <person name="Chen F."/>
            <person name="Chen W."/>
            <person name="Choi C."/>
            <person name="Clum A."/>
            <person name="Dos Santos R.A."/>
            <person name="Damasio A.R."/>
            <person name="Diallinas G."/>
            <person name="Emri T."/>
            <person name="Fekete E."/>
            <person name="Flipphi M."/>
            <person name="Freyberg S."/>
            <person name="Gallo A."/>
            <person name="Gournas C."/>
            <person name="Habgood R."/>
            <person name="Hainaut M."/>
            <person name="Harispe M.L."/>
            <person name="Henrissat B."/>
            <person name="Hilden K.S."/>
            <person name="Hope R."/>
            <person name="Hossain A."/>
            <person name="Karabika E."/>
            <person name="Karaffa L."/>
            <person name="Karanyi Z."/>
            <person name="Krasevec N."/>
            <person name="Kuo A."/>
            <person name="Kusch H."/>
            <person name="LaButti K."/>
            <person name="Lagendijk E.L."/>
            <person name="Lapidus A."/>
            <person name="Levasseur A."/>
            <person name="Lindquist E."/>
            <person name="Lipzen A."/>
            <person name="Logrieco A.F."/>
            <person name="MacCabe A."/>
            <person name="Maekelae M.R."/>
            <person name="Malavazi I."/>
            <person name="Melin P."/>
            <person name="Meyer V."/>
            <person name="Mielnichuk N."/>
            <person name="Miskei M."/>
            <person name="Molnar A.P."/>
            <person name="Mule G."/>
            <person name="Ngan C.Y."/>
            <person name="Orejas M."/>
            <person name="Orosz E."/>
            <person name="Ouedraogo J.P."/>
            <person name="Overkamp K.M."/>
            <person name="Park H.-S."/>
            <person name="Perrone G."/>
            <person name="Piumi F."/>
            <person name="Punt P.J."/>
            <person name="Ram A.F."/>
            <person name="Ramon A."/>
            <person name="Rauscher S."/>
            <person name="Record E."/>
            <person name="Riano-Pachon D.M."/>
            <person name="Robert V."/>
            <person name="Roehrig J."/>
            <person name="Ruller R."/>
            <person name="Salamov A."/>
            <person name="Salih N.S."/>
            <person name="Samson R.A."/>
            <person name="Sandor E."/>
            <person name="Sanguinetti M."/>
            <person name="Schuetze T."/>
            <person name="Sepcic K."/>
            <person name="Shelest E."/>
            <person name="Sherlock G."/>
            <person name="Sophianopoulou V."/>
            <person name="Squina F.M."/>
            <person name="Sun H."/>
            <person name="Susca A."/>
            <person name="Todd R.B."/>
            <person name="Tsang A."/>
            <person name="Unkles S.E."/>
            <person name="van de Wiele N."/>
            <person name="van Rossen-Uffink D."/>
            <person name="Oliveira J.V."/>
            <person name="Vesth T.C."/>
            <person name="Visser J."/>
            <person name="Yu J.-H."/>
            <person name="Zhou M."/>
            <person name="Andersen M.R."/>
            <person name="Archer D.B."/>
            <person name="Baker S.E."/>
            <person name="Benoit I."/>
            <person name="Brakhage A.A."/>
            <person name="Braus G.H."/>
            <person name="Fischer R."/>
            <person name="Frisvad J.C."/>
            <person name="Goldman G.H."/>
            <person name="Houbraken J."/>
            <person name="Oakley B."/>
            <person name="Pocsi I."/>
            <person name="Scazzocchio C."/>
            <person name="Seiboth B."/>
            <person name="vanKuyk P.A."/>
            <person name="Wortman J."/>
            <person name="Dyer P.S."/>
            <person name="Grigoriev I.V."/>
        </authorList>
    </citation>
    <scope>NUCLEOTIDE SEQUENCE [LARGE SCALE GENOMIC DNA]</scope>
    <source>
        <strain evidence="11">CBS 593.65</strain>
    </source>
</reference>
<keyword evidence="2" id="KW-0479">Metal-binding</keyword>
<evidence type="ECO:0000256" key="8">
    <source>
        <dbReference type="SAM" id="MobiDB-lite"/>
    </source>
</evidence>
<dbReference type="PROSITE" id="PS00028">
    <property type="entry name" value="ZINC_FINGER_C2H2_1"/>
    <property type="match status" value="1"/>
</dbReference>
<dbReference type="STRING" id="1036612.A0A1L9TJL1"/>
<dbReference type="Pfam" id="PF04082">
    <property type="entry name" value="Fungal_trans"/>
    <property type="match status" value="1"/>
</dbReference>
<dbReference type="PROSITE" id="PS50157">
    <property type="entry name" value="ZINC_FINGER_C2H2_2"/>
    <property type="match status" value="2"/>
</dbReference>
<gene>
    <name evidence="10" type="ORF">ASPSYDRAFT_88532</name>
</gene>
<evidence type="ECO:0000256" key="3">
    <source>
        <dbReference type="ARBA" id="ARBA00022737"/>
    </source>
</evidence>
<keyword evidence="4 7" id="KW-0863">Zinc-finger</keyword>